<sequence length="109" mass="12505">MTHSFLATEKKKNCFNLPAKRKETKKKKNRIIPCQDGSAKNELFLMSCNQSHSADIDWCGETAFSMSRKLIGWPCEYLRKLIVDNWRANGPGTICCEDNTFEKTICRSP</sequence>
<dbReference type="EMBL" id="BPLR01013734">
    <property type="protein sequence ID" value="GIY63395.1"/>
    <property type="molecule type" value="Genomic_DNA"/>
</dbReference>
<dbReference type="Proteomes" id="UP001054945">
    <property type="component" value="Unassembled WGS sequence"/>
</dbReference>
<evidence type="ECO:0000313" key="1">
    <source>
        <dbReference type="EMBL" id="GIY63395.1"/>
    </source>
</evidence>
<proteinExistence type="predicted"/>
<dbReference type="AlphaFoldDB" id="A0AAV4V096"/>
<organism evidence="1 2">
    <name type="scientific">Caerostris extrusa</name>
    <name type="common">Bark spider</name>
    <name type="synonym">Caerostris bankana</name>
    <dbReference type="NCBI Taxonomy" id="172846"/>
    <lineage>
        <taxon>Eukaryota</taxon>
        <taxon>Metazoa</taxon>
        <taxon>Ecdysozoa</taxon>
        <taxon>Arthropoda</taxon>
        <taxon>Chelicerata</taxon>
        <taxon>Arachnida</taxon>
        <taxon>Araneae</taxon>
        <taxon>Araneomorphae</taxon>
        <taxon>Entelegynae</taxon>
        <taxon>Araneoidea</taxon>
        <taxon>Araneidae</taxon>
        <taxon>Caerostris</taxon>
    </lineage>
</organism>
<name>A0AAV4V096_CAEEX</name>
<evidence type="ECO:0000313" key="2">
    <source>
        <dbReference type="Proteomes" id="UP001054945"/>
    </source>
</evidence>
<keyword evidence="2" id="KW-1185">Reference proteome</keyword>
<reference evidence="1 2" key="1">
    <citation type="submission" date="2021-06" db="EMBL/GenBank/DDBJ databases">
        <title>Caerostris extrusa draft genome.</title>
        <authorList>
            <person name="Kono N."/>
            <person name="Arakawa K."/>
        </authorList>
    </citation>
    <scope>NUCLEOTIDE SEQUENCE [LARGE SCALE GENOMIC DNA]</scope>
</reference>
<protein>
    <submittedName>
        <fullName evidence="1">Uncharacterized protein</fullName>
    </submittedName>
</protein>
<accession>A0AAV4V096</accession>
<comment type="caution">
    <text evidence="1">The sequence shown here is derived from an EMBL/GenBank/DDBJ whole genome shotgun (WGS) entry which is preliminary data.</text>
</comment>
<gene>
    <name evidence="1" type="ORF">CEXT_148591</name>
</gene>